<proteinExistence type="predicted"/>
<accession>Q30YH9</accession>
<evidence type="ECO:0000313" key="2">
    <source>
        <dbReference type="Proteomes" id="UP000002710"/>
    </source>
</evidence>
<dbReference type="AlphaFoldDB" id="Q30YH9"/>
<dbReference type="RefSeq" id="WP_011368334.1">
    <property type="nucleotide sequence ID" value="NC_007519.1"/>
</dbReference>
<dbReference type="HOGENOM" id="CLU_188255_0_0_7"/>
<dbReference type="EMBL" id="CP000112">
    <property type="protein sequence ID" value="ABB39267.1"/>
    <property type="molecule type" value="Genomic_DNA"/>
</dbReference>
<dbReference type="Proteomes" id="UP000002710">
    <property type="component" value="Chromosome"/>
</dbReference>
<reference evidence="1 2" key="1">
    <citation type="journal article" date="2011" name="J. Bacteriol.">
        <title>Complete genome sequence and updated annotation of Desulfovibrio alaskensis G20.</title>
        <authorList>
            <person name="Hauser L.J."/>
            <person name="Land M.L."/>
            <person name="Brown S.D."/>
            <person name="Larimer F."/>
            <person name="Keller K.L."/>
            <person name="Rapp-Giles B.J."/>
            <person name="Price M.N."/>
            <person name="Lin M."/>
            <person name="Bruce D.C."/>
            <person name="Detter J.C."/>
            <person name="Tapia R."/>
            <person name="Han C.S."/>
            <person name="Goodwin L.A."/>
            <person name="Cheng J.F."/>
            <person name="Pitluck S."/>
            <person name="Copeland A."/>
            <person name="Lucas S."/>
            <person name="Nolan M."/>
            <person name="Lapidus A.L."/>
            <person name="Palumbo A.V."/>
            <person name="Wall J.D."/>
        </authorList>
    </citation>
    <scope>NUCLEOTIDE SEQUENCE [LARGE SCALE GENOMIC DNA]</scope>
    <source>
        <strain evidence="2">ATCC BAA 1058 / DSM 17464 / G20</strain>
    </source>
</reference>
<dbReference type="KEGG" id="dde:Dde_2470"/>
<dbReference type="eggNOG" id="ENOG5032CQB">
    <property type="taxonomic scope" value="Bacteria"/>
</dbReference>
<protein>
    <submittedName>
        <fullName evidence="1">Uncharacterized protein</fullName>
    </submittedName>
</protein>
<evidence type="ECO:0000313" key="1">
    <source>
        <dbReference type="EMBL" id="ABB39267.1"/>
    </source>
</evidence>
<name>Q30YH9_OLEA2</name>
<organism evidence="1 2">
    <name type="scientific">Oleidesulfovibrio alaskensis (strain ATCC BAA-1058 / DSM 17464 / G20)</name>
    <name type="common">Desulfovibrio alaskensis</name>
    <dbReference type="NCBI Taxonomy" id="207559"/>
    <lineage>
        <taxon>Bacteria</taxon>
        <taxon>Pseudomonadati</taxon>
        <taxon>Thermodesulfobacteriota</taxon>
        <taxon>Desulfovibrionia</taxon>
        <taxon>Desulfovibrionales</taxon>
        <taxon>Desulfovibrionaceae</taxon>
        <taxon>Oleidesulfovibrio</taxon>
    </lineage>
</organism>
<gene>
    <name evidence="1" type="ordered locus">Dde_2470</name>
</gene>
<keyword evidence="2" id="KW-1185">Reference proteome</keyword>
<sequence>MKDYLGQASGSNAQGVVYFLYHDNCAEQMPRTYSDPLELLGDMTLLRLSEEQKAALRTILHREIAENGAEAVWRSRAYRKNIIHSFGRIV</sequence>